<dbReference type="InterPro" id="IPR053145">
    <property type="entry name" value="AB_hydrolase_Est10"/>
</dbReference>
<dbReference type="PROSITE" id="PS51257">
    <property type="entry name" value="PROKAR_LIPOPROTEIN"/>
    <property type="match status" value="1"/>
</dbReference>
<accession>A0AAU8MQC0</accession>
<dbReference type="InterPro" id="IPR029058">
    <property type="entry name" value="AB_hydrolase_fold"/>
</dbReference>
<dbReference type="GO" id="GO:0052689">
    <property type="term" value="F:carboxylic ester hydrolase activity"/>
    <property type="evidence" value="ECO:0007669"/>
    <property type="project" value="TreeGrafter"/>
</dbReference>
<proteinExistence type="predicted"/>
<dbReference type="AlphaFoldDB" id="A0AAU8MQC0"/>
<keyword evidence="1" id="KW-0732">Signal</keyword>
<keyword evidence="5" id="KW-1185">Reference proteome</keyword>
<keyword evidence="4" id="KW-0378">Hydrolase</keyword>
<evidence type="ECO:0000313" key="4">
    <source>
        <dbReference type="EMBL" id="XCO73424.1"/>
    </source>
</evidence>
<evidence type="ECO:0000313" key="3">
    <source>
        <dbReference type="EMBL" id="MEI2454419.1"/>
    </source>
</evidence>
<sequence length="295" mass="31544">MPRFPLRTALAALLAFAACPAWAGESQAAYVVAGRKVIGTLNLPERVRNPPVVLLLPEFAGNRDERRGGAVKEGVYARAAQRWAQQGIASLRIDYRFNGDSDGQFADGSLDAFVVDGVQALEYLAGSGKVDPQRMAVVGWGMGGAVASAVAARSRYPLDGLALWNPDVDVGAAFIQRLGRDKIRQGLAGGSVPTTVDLAVGRTVALKQPFFVSLFTLSPPAEIARYGGPLMVAVGTQDEIGAPQPAQAESLIRYHGGEGELLVLPMDRMFNLGKSRRQVDALIEATESFLQNHFR</sequence>
<evidence type="ECO:0000313" key="5">
    <source>
        <dbReference type="Proteomes" id="UP001387215"/>
    </source>
</evidence>
<dbReference type="PANTHER" id="PTHR43265:SF1">
    <property type="entry name" value="ESTERASE ESTD"/>
    <property type="match status" value="1"/>
</dbReference>
<dbReference type="Gene3D" id="3.40.50.1820">
    <property type="entry name" value="alpha/beta hydrolase"/>
    <property type="match status" value="1"/>
</dbReference>
<dbReference type="SUPFAM" id="SSF53474">
    <property type="entry name" value="alpha/beta-Hydrolases"/>
    <property type="match status" value="1"/>
</dbReference>
<dbReference type="RefSeq" id="WP_186442602.1">
    <property type="nucleotide sequence ID" value="NZ_CP159925.1"/>
</dbReference>
<reference evidence="4" key="2">
    <citation type="submission" date="2024-06" db="EMBL/GenBank/DDBJ databases">
        <authorList>
            <person name="Li S."/>
        </authorList>
    </citation>
    <scope>NUCLEOTIDE SEQUENCE</scope>
    <source>
        <strain evidence="4">SR10</strain>
    </source>
</reference>
<evidence type="ECO:0000259" key="2">
    <source>
        <dbReference type="Pfam" id="PF12146"/>
    </source>
</evidence>
<feature type="domain" description="Serine aminopeptidase S33" evidence="2">
    <location>
        <begin position="72"/>
        <end position="174"/>
    </location>
</feature>
<dbReference type="InterPro" id="IPR022742">
    <property type="entry name" value="Hydrolase_4"/>
</dbReference>
<feature type="chain" id="PRO_5043851763" evidence="1">
    <location>
        <begin position="24"/>
        <end position="295"/>
    </location>
</feature>
<dbReference type="PANTHER" id="PTHR43265">
    <property type="entry name" value="ESTERASE ESTD"/>
    <property type="match status" value="1"/>
</dbReference>
<organism evidence="4">
    <name type="scientific">Lysobacter firmicutimachus</name>
    <dbReference type="NCBI Taxonomy" id="1792846"/>
    <lineage>
        <taxon>Bacteria</taxon>
        <taxon>Pseudomonadati</taxon>
        <taxon>Pseudomonadota</taxon>
        <taxon>Gammaproteobacteria</taxon>
        <taxon>Lysobacterales</taxon>
        <taxon>Lysobacteraceae</taxon>
        <taxon>Lysobacter</taxon>
    </lineage>
</organism>
<name>A0AAU8MQC0_9GAMM</name>
<gene>
    <name evidence="4" type="ORF">ABU614_13565</name>
    <name evidence="3" type="ORF">V2J18_06975</name>
</gene>
<feature type="signal peptide" evidence="1">
    <location>
        <begin position="1"/>
        <end position="23"/>
    </location>
</feature>
<dbReference type="Pfam" id="PF12146">
    <property type="entry name" value="Hydrolase_4"/>
    <property type="match status" value="1"/>
</dbReference>
<protein>
    <submittedName>
        <fullName evidence="4">Alpha/beta hydrolase</fullName>
    </submittedName>
</protein>
<dbReference type="EMBL" id="CP159925">
    <property type="protein sequence ID" value="XCO73424.1"/>
    <property type="molecule type" value="Genomic_DNA"/>
</dbReference>
<dbReference type="Proteomes" id="UP001387215">
    <property type="component" value="Unassembled WGS sequence"/>
</dbReference>
<evidence type="ECO:0000256" key="1">
    <source>
        <dbReference type="SAM" id="SignalP"/>
    </source>
</evidence>
<dbReference type="EMBL" id="JBANDL010000002">
    <property type="protein sequence ID" value="MEI2454419.1"/>
    <property type="molecule type" value="Genomic_DNA"/>
</dbReference>
<reference evidence="3 5" key="1">
    <citation type="submission" date="2024-02" db="EMBL/GenBank/DDBJ databases">
        <title>Lysobacter Genome Sequencing and Mining.</title>
        <authorList>
            <person name="Bierman J."/>
            <person name="Walker M.C."/>
        </authorList>
    </citation>
    <scope>NUCLEOTIDE SEQUENCE [LARGE SCALE GENOMIC DNA]</scope>
    <source>
        <strain evidence="3 5">PB6250</strain>
    </source>
</reference>